<feature type="transmembrane region" description="Helical" evidence="2">
    <location>
        <begin position="148"/>
        <end position="167"/>
    </location>
</feature>
<organism evidence="3">
    <name type="scientific">Odontella aurita</name>
    <dbReference type="NCBI Taxonomy" id="265563"/>
    <lineage>
        <taxon>Eukaryota</taxon>
        <taxon>Sar</taxon>
        <taxon>Stramenopiles</taxon>
        <taxon>Ochrophyta</taxon>
        <taxon>Bacillariophyta</taxon>
        <taxon>Mediophyceae</taxon>
        <taxon>Biddulphiophycidae</taxon>
        <taxon>Eupodiscales</taxon>
        <taxon>Odontellaceae</taxon>
        <taxon>Odontella</taxon>
    </lineage>
</organism>
<protein>
    <submittedName>
        <fullName evidence="3">Uncharacterized protein</fullName>
    </submittedName>
</protein>
<keyword evidence="2" id="KW-1133">Transmembrane helix</keyword>
<feature type="transmembrane region" description="Helical" evidence="2">
    <location>
        <begin position="249"/>
        <end position="268"/>
    </location>
</feature>
<feature type="transmembrane region" description="Helical" evidence="2">
    <location>
        <begin position="69"/>
        <end position="88"/>
    </location>
</feature>
<sequence>MAIDLILRHSTFSGANTAYQVERNHEDAKVMNNQKYAVASTITSLIIIAIVVLMHLSSATSLFIVSTKLEGLICIILVGLHSATVAVVSDPYNGLAVDETGAVMNGNLYYFSWAGFISSIIISVSFLRSVYHVDVAGEIRSRSARLTYWAGLLAASLVVMGAAANIYDADCNVEPMYQTQKFCNRTAFAIASGCLGTVSSLLVVGLKIATASAPFKLEAVLSVLIFIINAFAVAYTTSSYGPGAPLGNLYYFSWGSFVASFFLSSSCYEEYTGASRDEAEASRRKDELFNEEEEEETGDF</sequence>
<evidence type="ECO:0000313" key="3">
    <source>
        <dbReference type="EMBL" id="CAE2236646.1"/>
    </source>
</evidence>
<proteinExistence type="predicted"/>
<reference evidence="3" key="1">
    <citation type="submission" date="2021-01" db="EMBL/GenBank/DDBJ databases">
        <authorList>
            <person name="Corre E."/>
            <person name="Pelletier E."/>
            <person name="Niang G."/>
            <person name="Scheremetjew M."/>
            <person name="Finn R."/>
            <person name="Kale V."/>
            <person name="Holt S."/>
            <person name="Cochrane G."/>
            <person name="Meng A."/>
            <person name="Brown T."/>
            <person name="Cohen L."/>
        </authorList>
    </citation>
    <scope>NUCLEOTIDE SEQUENCE</scope>
    <source>
        <strain evidence="3">Isolate 1302-5</strain>
    </source>
</reference>
<evidence type="ECO:0000256" key="2">
    <source>
        <dbReference type="SAM" id="Phobius"/>
    </source>
</evidence>
<feature type="transmembrane region" description="Helical" evidence="2">
    <location>
        <begin position="36"/>
        <end position="57"/>
    </location>
</feature>
<feature type="transmembrane region" description="Helical" evidence="2">
    <location>
        <begin position="218"/>
        <end position="237"/>
    </location>
</feature>
<evidence type="ECO:0000256" key="1">
    <source>
        <dbReference type="SAM" id="MobiDB-lite"/>
    </source>
</evidence>
<feature type="compositionally biased region" description="Basic and acidic residues" evidence="1">
    <location>
        <begin position="275"/>
        <end position="288"/>
    </location>
</feature>
<keyword evidence="2" id="KW-0472">Membrane</keyword>
<feature type="transmembrane region" description="Helical" evidence="2">
    <location>
        <begin position="108"/>
        <end position="127"/>
    </location>
</feature>
<feature type="transmembrane region" description="Helical" evidence="2">
    <location>
        <begin position="187"/>
        <end position="206"/>
    </location>
</feature>
<feature type="region of interest" description="Disordered" evidence="1">
    <location>
        <begin position="275"/>
        <end position="300"/>
    </location>
</feature>
<gene>
    <name evidence="3" type="ORF">OAUR00152_LOCUS14122</name>
</gene>
<accession>A0A7S4IQL8</accession>
<feature type="compositionally biased region" description="Acidic residues" evidence="1">
    <location>
        <begin position="289"/>
        <end position="300"/>
    </location>
</feature>
<name>A0A7S4IQL8_9STRA</name>
<dbReference type="EMBL" id="HBKQ01020855">
    <property type="protein sequence ID" value="CAE2236646.1"/>
    <property type="molecule type" value="Transcribed_RNA"/>
</dbReference>
<dbReference type="AlphaFoldDB" id="A0A7S4IQL8"/>
<keyword evidence="2" id="KW-0812">Transmembrane</keyword>